<feature type="region of interest" description="Disordered" evidence="1">
    <location>
        <begin position="105"/>
        <end position="132"/>
    </location>
</feature>
<name>A0A4S4EKM1_CAMSN</name>
<proteinExistence type="predicted"/>
<dbReference type="PANTHER" id="PTHR33143:SF4">
    <property type="entry name" value="VQ DOMAIN-CONTAINING PROTEIN"/>
    <property type="match status" value="1"/>
</dbReference>
<comment type="caution">
    <text evidence="3">The sequence shown here is derived from an EMBL/GenBank/DDBJ whole genome shotgun (WGS) entry which is preliminary data.</text>
</comment>
<dbReference type="InterPro" id="IPR008889">
    <property type="entry name" value="VQ"/>
</dbReference>
<evidence type="ECO:0000313" key="3">
    <source>
        <dbReference type="EMBL" id="THG16536.1"/>
    </source>
</evidence>
<evidence type="ECO:0000256" key="1">
    <source>
        <dbReference type="SAM" id="MobiDB-lite"/>
    </source>
</evidence>
<feature type="domain" description="VQ" evidence="2">
    <location>
        <begin position="82"/>
        <end position="106"/>
    </location>
</feature>
<organism evidence="3 4">
    <name type="scientific">Camellia sinensis var. sinensis</name>
    <name type="common">China tea</name>
    <dbReference type="NCBI Taxonomy" id="542762"/>
    <lineage>
        <taxon>Eukaryota</taxon>
        <taxon>Viridiplantae</taxon>
        <taxon>Streptophyta</taxon>
        <taxon>Embryophyta</taxon>
        <taxon>Tracheophyta</taxon>
        <taxon>Spermatophyta</taxon>
        <taxon>Magnoliopsida</taxon>
        <taxon>eudicotyledons</taxon>
        <taxon>Gunneridae</taxon>
        <taxon>Pentapetalae</taxon>
        <taxon>asterids</taxon>
        <taxon>Ericales</taxon>
        <taxon>Theaceae</taxon>
        <taxon>Camellia</taxon>
    </lineage>
</organism>
<feature type="compositionally biased region" description="Basic residues" evidence="1">
    <location>
        <begin position="8"/>
        <end position="19"/>
    </location>
</feature>
<feature type="compositionally biased region" description="Basic and acidic residues" evidence="1">
    <location>
        <begin position="107"/>
        <end position="118"/>
    </location>
</feature>
<reference evidence="3 4" key="1">
    <citation type="journal article" date="2018" name="Proc. Natl. Acad. Sci. U.S.A.">
        <title>Draft genome sequence of Camellia sinensis var. sinensis provides insights into the evolution of the tea genome and tea quality.</title>
        <authorList>
            <person name="Wei C."/>
            <person name="Yang H."/>
            <person name="Wang S."/>
            <person name="Zhao J."/>
            <person name="Liu C."/>
            <person name="Gao L."/>
            <person name="Xia E."/>
            <person name="Lu Y."/>
            <person name="Tai Y."/>
            <person name="She G."/>
            <person name="Sun J."/>
            <person name="Cao H."/>
            <person name="Tong W."/>
            <person name="Gao Q."/>
            <person name="Li Y."/>
            <person name="Deng W."/>
            <person name="Jiang X."/>
            <person name="Wang W."/>
            <person name="Chen Q."/>
            <person name="Zhang S."/>
            <person name="Li H."/>
            <person name="Wu J."/>
            <person name="Wang P."/>
            <person name="Li P."/>
            <person name="Shi C."/>
            <person name="Zheng F."/>
            <person name="Jian J."/>
            <person name="Huang B."/>
            <person name="Shan D."/>
            <person name="Shi M."/>
            <person name="Fang C."/>
            <person name="Yue Y."/>
            <person name="Li F."/>
            <person name="Li D."/>
            <person name="Wei S."/>
            <person name="Han B."/>
            <person name="Jiang C."/>
            <person name="Yin Y."/>
            <person name="Xia T."/>
            <person name="Zhang Z."/>
            <person name="Bennetzen J.L."/>
            <person name="Zhao S."/>
            <person name="Wan X."/>
        </authorList>
    </citation>
    <scope>NUCLEOTIDE SEQUENCE [LARGE SCALE GENOMIC DNA]</scope>
    <source>
        <strain evidence="4">cv. Shuchazao</strain>
        <tissue evidence="3">Leaf</tissue>
    </source>
</reference>
<dbReference type="STRING" id="542762.A0A4S4EKM1"/>
<keyword evidence="4" id="KW-1185">Reference proteome</keyword>
<sequence length="239" mass="26493">MSPTQFHDHHHHIHNHHAKRETTININNPMSPSPLKINKDSRFIKKSPSPPSSFSSSASSLATAVLAATTKPQHRHPVIIYTHSPKIIHTNPRDFMALVQKLTGLSRSDDDPPPRPKQDPGSGAAASLKRENHHKISVTANDDNESSSAITDDNCTSNLQINSCFGIQSTTTATRRTNFEPPNPCFNNIPLFTPNSSDFLCPSQQFYNNYADSLILIPNMRSAISPTSTLDAMNEFREF</sequence>
<dbReference type="InterPro" id="IPR039607">
    <property type="entry name" value="VQ_8/17/18/20/21/25"/>
</dbReference>
<dbReference type="Proteomes" id="UP000306102">
    <property type="component" value="Unassembled WGS sequence"/>
</dbReference>
<dbReference type="Pfam" id="PF05678">
    <property type="entry name" value="VQ"/>
    <property type="match status" value="1"/>
</dbReference>
<gene>
    <name evidence="3" type="ORF">TEA_011772</name>
</gene>
<dbReference type="PANTHER" id="PTHR33143">
    <property type="entry name" value="F16F4.1 PROTEIN-RELATED"/>
    <property type="match status" value="1"/>
</dbReference>
<evidence type="ECO:0000313" key="4">
    <source>
        <dbReference type="Proteomes" id="UP000306102"/>
    </source>
</evidence>
<evidence type="ECO:0000259" key="2">
    <source>
        <dbReference type="Pfam" id="PF05678"/>
    </source>
</evidence>
<dbReference type="AlphaFoldDB" id="A0A4S4EKM1"/>
<accession>A0A4S4EKM1</accession>
<dbReference type="GO" id="GO:0005634">
    <property type="term" value="C:nucleus"/>
    <property type="evidence" value="ECO:0007669"/>
    <property type="project" value="TreeGrafter"/>
</dbReference>
<protein>
    <recommendedName>
        <fullName evidence="2">VQ domain-containing protein</fullName>
    </recommendedName>
</protein>
<feature type="region of interest" description="Disordered" evidence="1">
    <location>
        <begin position="1"/>
        <end position="57"/>
    </location>
</feature>
<dbReference type="EMBL" id="SDRB02004032">
    <property type="protein sequence ID" value="THG16536.1"/>
    <property type="molecule type" value="Genomic_DNA"/>
</dbReference>